<gene>
    <name evidence="1" type="ORF">JM658_15655</name>
</gene>
<sequence length="165" mass="18430">MNKVGNKWVINVSGNVVDNNIRPNEDHFESYFENWNAAFLFSQASIQKRFCDNFSLKLTGSINKLKNESDKNADKINYAAADIDVSWYFTHLFIKNPSFFEAYISAGQGLTFISTKGNANTNIGGGFNFWISSRVGINLQTVGKFGLTGSEDNYLQHSAGIMFAL</sequence>
<dbReference type="Gene3D" id="2.40.160.20">
    <property type="match status" value="1"/>
</dbReference>
<accession>A0ABS9J754</accession>
<dbReference type="RefSeq" id="WP_236960494.1">
    <property type="nucleotide sequence ID" value="NZ_JAETXX010000014.1"/>
</dbReference>
<evidence type="ECO:0000313" key="1">
    <source>
        <dbReference type="EMBL" id="MCF8716266.1"/>
    </source>
</evidence>
<dbReference type="EMBL" id="JAETXX010000014">
    <property type="protein sequence ID" value="MCF8716266.1"/>
    <property type="molecule type" value="Genomic_DNA"/>
</dbReference>
<evidence type="ECO:0000313" key="2">
    <source>
        <dbReference type="Proteomes" id="UP000829517"/>
    </source>
</evidence>
<protein>
    <submittedName>
        <fullName evidence="1">Uncharacterized protein</fullName>
    </submittedName>
</protein>
<comment type="caution">
    <text evidence="1">The sequence shown here is derived from an EMBL/GenBank/DDBJ whole genome shotgun (WGS) entry which is preliminary data.</text>
</comment>
<proteinExistence type="predicted"/>
<reference evidence="1 2" key="1">
    <citation type="submission" date="2021-01" db="EMBL/GenBank/DDBJ databases">
        <title>Genome sequencing of Joostella atrarenae M1-2 (= KCTC 23194).</title>
        <authorList>
            <person name="Zakaria M.R."/>
            <person name="Lam M.Q."/>
            <person name="Chong C.S."/>
        </authorList>
    </citation>
    <scope>NUCLEOTIDE SEQUENCE [LARGE SCALE GENOMIC DNA]</scope>
    <source>
        <strain evidence="1 2">M1-2</strain>
    </source>
</reference>
<name>A0ABS9J754_9FLAO</name>
<organism evidence="1 2">
    <name type="scientific">Joostella atrarenae</name>
    <dbReference type="NCBI Taxonomy" id="679257"/>
    <lineage>
        <taxon>Bacteria</taxon>
        <taxon>Pseudomonadati</taxon>
        <taxon>Bacteroidota</taxon>
        <taxon>Flavobacteriia</taxon>
        <taxon>Flavobacteriales</taxon>
        <taxon>Flavobacteriaceae</taxon>
        <taxon>Joostella</taxon>
    </lineage>
</organism>
<keyword evidence="2" id="KW-1185">Reference proteome</keyword>
<dbReference type="Proteomes" id="UP000829517">
    <property type="component" value="Unassembled WGS sequence"/>
</dbReference>